<dbReference type="GO" id="GO:0005886">
    <property type="term" value="C:plasma membrane"/>
    <property type="evidence" value="ECO:0007669"/>
    <property type="project" value="TreeGrafter"/>
</dbReference>
<proteinExistence type="predicted"/>
<protein>
    <submittedName>
        <fullName evidence="10">ClC family H(+)/Cl(-) exchange transporter</fullName>
    </submittedName>
</protein>
<dbReference type="SUPFAM" id="SSF116726">
    <property type="entry name" value="TrkA C-terminal domain-like"/>
    <property type="match status" value="1"/>
</dbReference>
<dbReference type="CDD" id="cd01031">
    <property type="entry name" value="EriC"/>
    <property type="match status" value="1"/>
</dbReference>
<feature type="domain" description="RCK C-terminal" evidence="9">
    <location>
        <begin position="437"/>
        <end position="519"/>
    </location>
</feature>
<dbReference type="Pfam" id="PF02080">
    <property type="entry name" value="TrkA_C"/>
    <property type="match status" value="1"/>
</dbReference>
<evidence type="ECO:0000313" key="10">
    <source>
        <dbReference type="EMBL" id="MVX65358.1"/>
    </source>
</evidence>
<dbReference type="PANTHER" id="PTHR45711:SF6">
    <property type="entry name" value="CHLORIDE CHANNEL PROTEIN"/>
    <property type="match status" value="1"/>
</dbReference>
<dbReference type="Gene3D" id="3.30.70.1450">
    <property type="entry name" value="Regulator of K+ conductance, C-terminal domain"/>
    <property type="match status" value="1"/>
</dbReference>
<feature type="transmembrane region" description="Helical" evidence="8">
    <location>
        <begin position="364"/>
        <end position="382"/>
    </location>
</feature>
<keyword evidence="4 8" id="KW-1133">Transmembrane helix</keyword>
<dbReference type="InterPro" id="IPR001807">
    <property type="entry name" value="ClC"/>
</dbReference>
<dbReference type="GO" id="GO:0006813">
    <property type="term" value="P:potassium ion transport"/>
    <property type="evidence" value="ECO:0007669"/>
    <property type="project" value="InterPro"/>
</dbReference>
<keyword evidence="3 8" id="KW-0812">Transmembrane</keyword>
<evidence type="ECO:0000256" key="4">
    <source>
        <dbReference type="ARBA" id="ARBA00022989"/>
    </source>
</evidence>
<dbReference type="GO" id="GO:0005247">
    <property type="term" value="F:voltage-gated chloride channel activity"/>
    <property type="evidence" value="ECO:0007669"/>
    <property type="project" value="TreeGrafter"/>
</dbReference>
<evidence type="ECO:0000259" key="9">
    <source>
        <dbReference type="PROSITE" id="PS51202"/>
    </source>
</evidence>
<dbReference type="InterPro" id="IPR014743">
    <property type="entry name" value="Cl-channel_core"/>
</dbReference>
<evidence type="ECO:0000256" key="7">
    <source>
        <dbReference type="ARBA" id="ARBA00023214"/>
    </source>
</evidence>
<dbReference type="PRINTS" id="PR00762">
    <property type="entry name" value="CLCHANNEL"/>
</dbReference>
<gene>
    <name evidence="10" type="ORF">GKZ28_16830</name>
</gene>
<dbReference type="EMBL" id="WSRQ01000030">
    <property type="protein sequence ID" value="MVX65358.1"/>
    <property type="molecule type" value="Genomic_DNA"/>
</dbReference>
<sequence length="528" mass="57670">MEMENKQSTYNTLFHWHSFKLKLVFEGICIGIVTGLLIVLYRLALEKAGILLNYIYKLISINHILILPWIILVIIIGYLVGLMVKDEPMISGSGIPQVEGVLLRKLDMNWWKVILGKFLGGVLSIGSGLSLGREGPSVQLGAAVGQGFSRIFKRIKIEEKYLITSGASAGLAAAFNAPLAGAMFALEEVHKNFSPLILLSALSSALSADFIASSFFGLKPVFNFGDFATLPLNFYFYVIILGIIVGFLGVVFNKVLLKTQNLYVKQTWLRKEFRIIIPLLISVILGLLLPEVLGGGHELITSLTEDNFSLTLLVIILVVKFAFTMASFGSGAPGGIFLPLLAIGALIGNVYGEILMHIAHLDSIYINNFIILAMAGYFASVVKSPITGTILITEMTGSFNHLLALAIVSIIAYIVADVLASKPIYEALLEKFLQNQGNKTSIGDNINKALLEFAVCMGSKLDGKQIKEVKWPSRCLLVAVRRGETELIPKGNTMILPGDYLTVLTNEDRVSKVNDEFISMSETSDTLT</sequence>
<feature type="transmembrane region" description="Helical" evidence="8">
    <location>
        <begin position="308"/>
        <end position="328"/>
    </location>
</feature>
<evidence type="ECO:0000256" key="5">
    <source>
        <dbReference type="ARBA" id="ARBA00023065"/>
    </source>
</evidence>
<accession>A0A964RPF2</accession>
<dbReference type="AlphaFoldDB" id="A0A964RPF2"/>
<dbReference type="SUPFAM" id="SSF81340">
    <property type="entry name" value="Clc chloride channel"/>
    <property type="match status" value="1"/>
</dbReference>
<dbReference type="InterPro" id="IPR036721">
    <property type="entry name" value="RCK_C_sf"/>
</dbReference>
<dbReference type="Gene3D" id="1.10.3080.10">
    <property type="entry name" value="Clc chloride channel"/>
    <property type="match status" value="1"/>
</dbReference>
<feature type="transmembrane region" description="Helical" evidence="8">
    <location>
        <begin position="234"/>
        <end position="255"/>
    </location>
</feature>
<evidence type="ECO:0000256" key="3">
    <source>
        <dbReference type="ARBA" id="ARBA00022692"/>
    </source>
</evidence>
<evidence type="ECO:0000313" key="11">
    <source>
        <dbReference type="Proteomes" id="UP000656077"/>
    </source>
</evidence>
<feature type="transmembrane region" description="Helical" evidence="8">
    <location>
        <begin position="23"/>
        <end position="43"/>
    </location>
</feature>
<feature type="transmembrane region" description="Helical" evidence="8">
    <location>
        <begin position="64"/>
        <end position="84"/>
    </location>
</feature>
<dbReference type="Pfam" id="PF00654">
    <property type="entry name" value="Voltage_CLC"/>
    <property type="match status" value="1"/>
</dbReference>
<evidence type="ECO:0000256" key="8">
    <source>
        <dbReference type="SAM" id="Phobius"/>
    </source>
</evidence>
<dbReference type="InterPro" id="IPR006037">
    <property type="entry name" value="RCK_C"/>
</dbReference>
<evidence type="ECO:0000256" key="2">
    <source>
        <dbReference type="ARBA" id="ARBA00022448"/>
    </source>
</evidence>
<feature type="transmembrane region" description="Helical" evidence="8">
    <location>
        <begin position="402"/>
        <end position="420"/>
    </location>
</feature>
<evidence type="ECO:0000256" key="6">
    <source>
        <dbReference type="ARBA" id="ARBA00023136"/>
    </source>
</evidence>
<name>A0A964RPF2_9CLOT</name>
<dbReference type="GO" id="GO:0008324">
    <property type="term" value="F:monoatomic cation transmembrane transporter activity"/>
    <property type="evidence" value="ECO:0007669"/>
    <property type="project" value="InterPro"/>
</dbReference>
<feature type="transmembrane region" description="Helical" evidence="8">
    <location>
        <begin position="161"/>
        <end position="184"/>
    </location>
</feature>
<keyword evidence="2" id="KW-0813">Transport</keyword>
<keyword evidence="7" id="KW-0868">Chloride</keyword>
<feature type="transmembrane region" description="Helical" evidence="8">
    <location>
        <begin position="334"/>
        <end position="352"/>
    </location>
</feature>
<keyword evidence="6 8" id="KW-0472">Membrane</keyword>
<organism evidence="10 11">
    <name type="scientific">Clostridium chromiireducens</name>
    <dbReference type="NCBI Taxonomy" id="225345"/>
    <lineage>
        <taxon>Bacteria</taxon>
        <taxon>Bacillati</taxon>
        <taxon>Bacillota</taxon>
        <taxon>Clostridia</taxon>
        <taxon>Eubacteriales</taxon>
        <taxon>Clostridiaceae</taxon>
        <taxon>Clostridium</taxon>
    </lineage>
</organism>
<dbReference type="PANTHER" id="PTHR45711">
    <property type="entry name" value="CHLORIDE CHANNEL PROTEIN"/>
    <property type="match status" value="1"/>
</dbReference>
<reference evidence="10" key="1">
    <citation type="submission" date="2019-12" db="EMBL/GenBank/DDBJ databases">
        <title>Microbes associate with the intestines of laboratory mice.</title>
        <authorList>
            <person name="Navarre W."/>
            <person name="Wong E."/>
        </authorList>
    </citation>
    <scope>NUCLEOTIDE SEQUENCE</scope>
    <source>
        <strain evidence="10">NM79_F5</strain>
    </source>
</reference>
<feature type="transmembrane region" description="Helical" evidence="8">
    <location>
        <begin position="275"/>
        <end position="296"/>
    </location>
</feature>
<comment type="subcellular location">
    <subcellularLocation>
        <location evidence="1">Membrane</location>
        <topology evidence="1">Multi-pass membrane protein</topology>
    </subcellularLocation>
</comment>
<comment type="caution">
    <text evidence="10">The sequence shown here is derived from an EMBL/GenBank/DDBJ whole genome shotgun (WGS) entry which is preliminary data.</text>
</comment>
<keyword evidence="5" id="KW-0406">Ion transport</keyword>
<feature type="transmembrane region" description="Helical" evidence="8">
    <location>
        <begin position="196"/>
        <end position="222"/>
    </location>
</feature>
<dbReference type="PROSITE" id="PS51202">
    <property type="entry name" value="RCK_C"/>
    <property type="match status" value="1"/>
</dbReference>
<evidence type="ECO:0000256" key="1">
    <source>
        <dbReference type="ARBA" id="ARBA00004141"/>
    </source>
</evidence>
<dbReference type="Proteomes" id="UP000656077">
    <property type="component" value="Unassembled WGS sequence"/>
</dbReference>